<evidence type="ECO:0000313" key="1">
    <source>
        <dbReference type="EMBL" id="SFC01507.1"/>
    </source>
</evidence>
<dbReference type="RefSeq" id="WP_091960511.1">
    <property type="nucleotide sequence ID" value="NZ_FOLH01000002.1"/>
</dbReference>
<sequence>MNSQVMNLATDYTSEERLDTAAVAANDQTMQFQEVVPLEYRLNAGRIDLEKVERQARAARANWLRSWLFR</sequence>
<reference evidence="1 2" key="1">
    <citation type="submission" date="2016-10" db="EMBL/GenBank/DDBJ databases">
        <authorList>
            <person name="de Groot N.N."/>
        </authorList>
    </citation>
    <scope>NUCLEOTIDE SEQUENCE [LARGE SCALE GENOMIC DNA]</scope>
    <source>
        <strain evidence="1 2">DSM 18438</strain>
    </source>
</reference>
<evidence type="ECO:0000313" key="2">
    <source>
        <dbReference type="Proteomes" id="UP000199058"/>
    </source>
</evidence>
<name>A0A1I1FPY2_9GAMM</name>
<keyword evidence="2" id="KW-1185">Reference proteome</keyword>
<dbReference type="STRING" id="1122252.SAMN05660443_1145"/>
<organism evidence="1 2">
    <name type="scientific">Marinospirillum celere</name>
    <dbReference type="NCBI Taxonomy" id="1122252"/>
    <lineage>
        <taxon>Bacteria</taxon>
        <taxon>Pseudomonadati</taxon>
        <taxon>Pseudomonadota</taxon>
        <taxon>Gammaproteobacteria</taxon>
        <taxon>Oceanospirillales</taxon>
        <taxon>Oceanospirillaceae</taxon>
        <taxon>Marinospirillum</taxon>
    </lineage>
</organism>
<dbReference type="Proteomes" id="UP000199058">
    <property type="component" value="Unassembled WGS sequence"/>
</dbReference>
<accession>A0A1I1FPY2</accession>
<dbReference type="OrthoDB" id="10000656at2"/>
<proteinExistence type="predicted"/>
<dbReference type="EMBL" id="FOLH01000002">
    <property type="protein sequence ID" value="SFC01507.1"/>
    <property type="molecule type" value="Genomic_DNA"/>
</dbReference>
<protein>
    <submittedName>
        <fullName evidence="1">Uncharacterized protein</fullName>
    </submittedName>
</protein>
<dbReference type="AlphaFoldDB" id="A0A1I1FPY2"/>
<gene>
    <name evidence="1" type="ORF">SAMN05660443_1145</name>
</gene>